<dbReference type="InParanoid" id="Q0UG04"/>
<dbReference type="Proteomes" id="UP000001055">
    <property type="component" value="Unassembled WGS sequence"/>
</dbReference>
<dbReference type="Gene3D" id="1.10.510.10">
    <property type="entry name" value="Transferase(Phosphotransferase) domain 1"/>
    <property type="match status" value="1"/>
</dbReference>
<dbReference type="Pfam" id="PF00069">
    <property type="entry name" value="Pkinase"/>
    <property type="match status" value="1"/>
</dbReference>
<dbReference type="SUPFAM" id="SSF56112">
    <property type="entry name" value="Protein kinase-like (PK-like)"/>
    <property type="match status" value="1"/>
</dbReference>
<dbReference type="PROSITE" id="PS00108">
    <property type="entry name" value="PROTEIN_KINASE_ST"/>
    <property type="match status" value="1"/>
</dbReference>
<proteinExistence type="predicted"/>
<accession>Q0UG04</accession>
<dbReference type="HOGENOM" id="CLU_050238_0_0_1"/>
<dbReference type="GO" id="GO:0005524">
    <property type="term" value="F:ATP binding"/>
    <property type="evidence" value="ECO:0007669"/>
    <property type="project" value="InterPro"/>
</dbReference>
<dbReference type="InterPro" id="IPR008271">
    <property type="entry name" value="Ser/Thr_kinase_AS"/>
</dbReference>
<evidence type="ECO:0000259" key="1">
    <source>
        <dbReference type="PROSITE" id="PS50011"/>
    </source>
</evidence>
<dbReference type="eggNOG" id="ENOG502SND1">
    <property type="taxonomic scope" value="Eukaryota"/>
</dbReference>
<dbReference type="InterPro" id="IPR000719">
    <property type="entry name" value="Prot_kinase_dom"/>
</dbReference>
<evidence type="ECO:0000313" key="3">
    <source>
        <dbReference type="Proteomes" id="UP000001055"/>
    </source>
</evidence>
<reference evidence="3" key="1">
    <citation type="journal article" date="2007" name="Plant Cell">
        <title>Dothideomycete-plant interactions illuminated by genome sequencing and EST analysis of the wheat pathogen Stagonospora nodorum.</title>
        <authorList>
            <person name="Hane J.K."/>
            <person name="Lowe R.G."/>
            <person name="Solomon P.S."/>
            <person name="Tan K.C."/>
            <person name="Schoch C.L."/>
            <person name="Spatafora J.W."/>
            <person name="Crous P.W."/>
            <person name="Kodira C."/>
            <person name="Birren B.W."/>
            <person name="Galagan J.E."/>
            <person name="Torriani S.F."/>
            <person name="McDonald B.A."/>
            <person name="Oliver R.P."/>
        </authorList>
    </citation>
    <scope>NUCLEOTIDE SEQUENCE [LARGE SCALE GENOMIC DNA]</scope>
    <source>
        <strain evidence="3">SN15 / ATCC MYA-4574 / FGSC 10173</strain>
    </source>
</reference>
<dbReference type="KEGG" id="pno:SNOG_09310"/>
<organism evidence="2 3">
    <name type="scientific">Phaeosphaeria nodorum (strain SN15 / ATCC MYA-4574 / FGSC 10173)</name>
    <name type="common">Glume blotch fungus</name>
    <name type="synonym">Parastagonospora nodorum</name>
    <dbReference type="NCBI Taxonomy" id="321614"/>
    <lineage>
        <taxon>Eukaryota</taxon>
        <taxon>Fungi</taxon>
        <taxon>Dikarya</taxon>
        <taxon>Ascomycota</taxon>
        <taxon>Pezizomycotina</taxon>
        <taxon>Dothideomycetes</taxon>
        <taxon>Pleosporomycetidae</taxon>
        <taxon>Pleosporales</taxon>
        <taxon>Pleosporineae</taxon>
        <taxon>Phaeosphaeriaceae</taxon>
        <taxon>Parastagonospora</taxon>
    </lineage>
</organism>
<dbReference type="VEuPathDB" id="FungiDB:JI435_093100"/>
<name>Q0UG04_PHANO</name>
<dbReference type="STRING" id="321614.Q0UG04"/>
<dbReference type="GO" id="GO:0004672">
    <property type="term" value="F:protein kinase activity"/>
    <property type="evidence" value="ECO:0007669"/>
    <property type="project" value="InterPro"/>
</dbReference>
<dbReference type="GeneID" id="5976506"/>
<evidence type="ECO:0000313" key="2">
    <source>
        <dbReference type="EMBL" id="EAT83502.1"/>
    </source>
</evidence>
<dbReference type="EMBL" id="CH445338">
    <property type="protein sequence ID" value="EAT83502.1"/>
    <property type="molecule type" value="Genomic_DNA"/>
</dbReference>
<dbReference type="PROSITE" id="PS50011">
    <property type="entry name" value="PROTEIN_KINASE_DOM"/>
    <property type="match status" value="1"/>
</dbReference>
<dbReference type="RefSeq" id="XP_001799605.1">
    <property type="nucleotide sequence ID" value="XM_001799553.1"/>
</dbReference>
<dbReference type="AlphaFoldDB" id="Q0UG04"/>
<feature type="domain" description="Protein kinase" evidence="1">
    <location>
        <begin position="77"/>
        <end position="397"/>
    </location>
</feature>
<protein>
    <recommendedName>
        <fullName evidence="1">Protein kinase domain-containing protein</fullName>
    </recommendedName>
</protein>
<gene>
    <name evidence="2" type="ORF">SNOG_09310</name>
</gene>
<sequence>MTGQDRQLWHRLRSRLAFVLLVTAFCHQQHLFFVSRQSLAAKYSATEFEVARPELHPRFERPDDEDAEFQDDLIANRDDWTVLGEGWEGKVFAYKDSVIKTFTPGRSPFRNCASGATNEKWPTEIAASLRFGGFDQEVNNGDAGNTTFEGFLPVRAYFKAALSPAEDPEWHLVTPLVEDGNLKDLAKRLSREVKDNSVREIDEHYRPAFERLLQNLQTLHEARYCHDDIKPANIFVQEDTNWLLGDLGNVRHVSHAYHSSRLWQDNNQLKDCRANDIMRALKSYLQFIRAASPNQQQFDVDFLERREPLSRLFWTASAGAPKMSAAKLQHLSAVEYPHRAPVPHSDEQTSEILKLFRHWSLRKAVDHALETRIGEKLARWWGIVSIFGVPENKTCGF</sequence>
<dbReference type="InterPro" id="IPR011009">
    <property type="entry name" value="Kinase-like_dom_sf"/>
</dbReference>
<dbReference type="OMA" id="FRNCAPA"/>